<dbReference type="EMBL" id="MU839828">
    <property type="protein sequence ID" value="KAK1759866.1"/>
    <property type="molecule type" value="Genomic_DNA"/>
</dbReference>
<dbReference type="AlphaFoldDB" id="A0AAJ0F963"/>
<organism evidence="1 2">
    <name type="scientific">Echria macrotheca</name>
    <dbReference type="NCBI Taxonomy" id="438768"/>
    <lineage>
        <taxon>Eukaryota</taxon>
        <taxon>Fungi</taxon>
        <taxon>Dikarya</taxon>
        <taxon>Ascomycota</taxon>
        <taxon>Pezizomycotina</taxon>
        <taxon>Sordariomycetes</taxon>
        <taxon>Sordariomycetidae</taxon>
        <taxon>Sordariales</taxon>
        <taxon>Schizotheciaceae</taxon>
        <taxon>Echria</taxon>
    </lineage>
</organism>
<accession>A0AAJ0F963</accession>
<sequence length="496" mass="56464">MPPEILMAICGQLCYCCTAVGPRDYRIPRQQYGLPTEKPCFDYIPKFTLSQLSKTCRILHEIAQPFLYHYVCGRASSTRIACLIRTLSSRPKLGQHVRWLDMDVPYQSHDRFWDHLSKQGPLIGEADWIGEAARQLGPWPWRFDEGCFDGRMLVLCILLLLTPNIRVLNVPGFSGRRMETLKKYLGCTASISRLTLPRLETLNMMSTFTARQVADVMSKGHWCRRPPQPDFFLGLAPNLSTLCMREVISRPTDAFTQRIPHIQTLILGPYNHTTSETLGKLLELSPHLERLALHRGFADGPENTWADRQTAGQLWDLLWQRSATLRDISLDTTEMGGGEAAPEIKALCSLQDFPKLKVLRVDPRTLRAVMPSHYEAWPVRETFPLLFSGVLPPTLKELVLWLPRWGDDFLELGKWTSPLRRGSCESLEKVIVAPVMKCENPLLNVSDLKGPFPEAAAEMKVAFAEMGVEFDVMNSSGIWWSMRMVKCKALDSCWFR</sequence>
<gene>
    <name evidence="1" type="ORF">QBC47DRAFT_357689</name>
</gene>
<keyword evidence="2" id="KW-1185">Reference proteome</keyword>
<evidence type="ECO:0008006" key="3">
    <source>
        <dbReference type="Google" id="ProtNLM"/>
    </source>
</evidence>
<evidence type="ECO:0000313" key="1">
    <source>
        <dbReference type="EMBL" id="KAK1759866.1"/>
    </source>
</evidence>
<evidence type="ECO:0000313" key="2">
    <source>
        <dbReference type="Proteomes" id="UP001239445"/>
    </source>
</evidence>
<comment type="caution">
    <text evidence="1">The sequence shown here is derived from an EMBL/GenBank/DDBJ whole genome shotgun (WGS) entry which is preliminary data.</text>
</comment>
<protein>
    <recommendedName>
        <fullName evidence="3">F-box domain-containing protein</fullName>
    </recommendedName>
</protein>
<dbReference type="Proteomes" id="UP001239445">
    <property type="component" value="Unassembled WGS sequence"/>
</dbReference>
<reference evidence="1" key="1">
    <citation type="submission" date="2023-06" db="EMBL/GenBank/DDBJ databases">
        <title>Genome-scale phylogeny and comparative genomics of the fungal order Sordariales.</title>
        <authorList>
            <consortium name="Lawrence Berkeley National Laboratory"/>
            <person name="Hensen N."/>
            <person name="Bonometti L."/>
            <person name="Westerberg I."/>
            <person name="Brannstrom I.O."/>
            <person name="Guillou S."/>
            <person name="Cros-Aarteil S."/>
            <person name="Calhoun S."/>
            <person name="Haridas S."/>
            <person name="Kuo A."/>
            <person name="Mondo S."/>
            <person name="Pangilinan J."/>
            <person name="Riley R."/>
            <person name="Labutti K."/>
            <person name="Andreopoulos B."/>
            <person name="Lipzen A."/>
            <person name="Chen C."/>
            <person name="Yanf M."/>
            <person name="Daum C."/>
            <person name="Ng V."/>
            <person name="Clum A."/>
            <person name="Steindorff A."/>
            <person name="Ohm R."/>
            <person name="Martin F."/>
            <person name="Silar P."/>
            <person name="Natvig D."/>
            <person name="Lalanne C."/>
            <person name="Gautier V."/>
            <person name="Ament-Velasquez S.L."/>
            <person name="Kruys A."/>
            <person name="Hutchinson M.I."/>
            <person name="Powell A.J."/>
            <person name="Barry K."/>
            <person name="Miller A.N."/>
            <person name="Grigoriev I.V."/>
            <person name="Debuchy R."/>
            <person name="Gladieux P."/>
            <person name="Thoren M.H."/>
            <person name="Johannesson H."/>
        </authorList>
    </citation>
    <scope>NUCLEOTIDE SEQUENCE</scope>
    <source>
        <strain evidence="1">PSN4</strain>
    </source>
</reference>
<name>A0AAJ0F963_9PEZI</name>
<proteinExistence type="predicted"/>